<evidence type="ECO:0000313" key="2">
    <source>
        <dbReference type="EMBL" id="CAG7650261.1"/>
    </source>
</evidence>
<protein>
    <submittedName>
        <fullName evidence="2">ABC-type transport system involved in multi-copper enzyme maturation, permease component</fullName>
    </submittedName>
</protein>
<name>A0A9W4H4K0_9ACTN</name>
<evidence type="ECO:0000313" key="3">
    <source>
        <dbReference type="Proteomes" id="UP001153328"/>
    </source>
</evidence>
<sequence length="318" mass="32507">MRHLRAELATLNRPLTWAVMTAAALFCVLLAIGGADNARRAVDDTGGGRSPSCAVMRLPAGPACAQALAIQKRRIEEEHAAGTRAAARTAAQLDPIAAGAEAAGLMASLPGALAVSLLAGGHIGGEWSGRTLKNVLTQNGRRLRVVAAKLVSLWIAGVGLVCACWTCLAVAGPVIRAADHLPDPHQPTHHAVTWAGTQFGRSLVVLAAFAAIGLLAGVVTRGTIGTMAASAAIVLAMLIAATLPALGRWTPATWVQGWMGFAGGQESIGSLPDNFWSRFIDTGGTAPGHAMGLAGVTGLLVTCAVAAFVVFRRLDVTG</sequence>
<organism evidence="2 3">
    <name type="scientific">Actinacidiphila bryophytorum</name>
    <dbReference type="NCBI Taxonomy" id="1436133"/>
    <lineage>
        <taxon>Bacteria</taxon>
        <taxon>Bacillati</taxon>
        <taxon>Actinomycetota</taxon>
        <taxon>Actinomycetes</taxon>
        <taxon>Kitasatosporales</taxon>
        <taxon>Streptomycetaceae</taxon>
        <taxon>Actinacidiphila</taxon>
    </lineage>
</organism>
<feature type="transmembrane region" description="Helical" evidence="1">
    <location>
        <begin position="290"/>
        <end position="311"/>
    </location>
</feature>
<feature type="transmembrane region" description="Helical" evidence="1">
    <location>
        <begin position="15"/>
        <end position="32"/>
    </location>
</feature>
<keyword evidence="1" id="KW-1133">Transmembrane helix</keyword>
<evidence type="ECO:0000256" key="1">
    <source>
        <dbReference type="SAM" id="Phobius"/>
    </source>
</evidence>
<dbReference type="AlphaFoldDB" id="A0A9W4H4K0"/>
<dbReference type="EMBL" id="CAJVAX010000019">
    <property type="protein sequence ID" value="CAG7650261.1"/>
    <property type="molecule type" value="Genomic_DNA"/>
</dbReference>
<accession>A0A9W4H4K0</accession>
<reference evidence="2" key="1">
    <citation type="submission" date="2021-06" db="EMBL/GenBank/DDBJ databases">
        <authorList>
            <person name="Arsene-Ploetze F."/>
        </authorList>
    </citation>
    <scope>NUCLEOTIDE SEQUENCE</scope>
    <source>
        <strain evidence="2">SBRY1</strain>
    </source>
</reference>
<dbReference type="RefSeq" id="WP_205043777.1">
    <property type="nucleotide sequence ID" value="NZ_CAJVAX010000019.1"/>
</dbReference>
<gene>
    <name evidence="2" type="ORF">SBRY_50313</name>
</gene>
<keyword evidence="3" id="KW-1185">Reference proteome</keyword>
<keyword evidence="1" id="KW-0812">Transmembrane</keyword>
<dbReference type="Proteomes" id="UP001153328">
    <property type="component" value="Unassembled WGS sequence"/>
</dbReference>
<feature type="transmembrane region" description="Helical" evidence="1">
    <location>
        <begin position="226"/>
        <end position="246"/>
    </location>
</feature>
<proteinExistence type="predicted"/>
<feature type="transmembrane region" description="Helical" evidence="1">
    <location>
        <begin position="198"/>
        <end position="219"/>
    </location>
</feature>
<keyword evidence="1" id="KW-0472">Membrane</keyword>
<comment type="caution">
    <text evidence="2">The sequence shown here is derived from an EMBL/GenBank/DDBJ whole genome shotgun (WGS) entry which is preliminary data.</text>
</comment>
<feature type="transmembrane region" description="Helical" evidence="1">
    <location>
        <begin position="151"/>
        <end position="178"/>
    </location>
</feature>